<keyword evidence="3" id="KW-1185">Reference proteome</keyword>
<evidence type="ECO:0000313" key="2">
    <source>
        <dbReference type="EMBL" id="MCP3428259.1"/>
    </source>
</evidence>
<sequence length="231" mass="26274">MPQNNVTHAVKYPLSFGKKTLGLVLVCCFAFNAAAMTKNEQSKPSQKADTQTSANANATQLKQITADIEASEALDPKDIVLSSDDVNPKVKDNIEIIGVFARTPLLFFKKEMERAELDFYESFNAIADEDKFRVKCRLEAKVASRIKKRVCYPRYVLDRMAQETQNALSSGSPFPTLEEIEFLVKRDKEEALLYAEKIVKDNPELLKKLIKMNEKQEKYQSKRAEYFGDSE</sequence>
<dbReference type="RefSeq" id="WP_254099424.1">
    <property type="nucleotide sequence ID" value="NZ_JANATA010000006.1"/>
</dbReference>
<keyword evidence="1" id="KW-0472">Membrane</keyword>
<reference evidence="2" key="1">
    <citation type="submission" date="2022-07" db="EMBL/GenBank/DDBJ databases">
        <title>Characterization of the Novel Bacterium Alteromonas immobilis LMIT006 and Alteromonas gregis LMIT007.</title>
        <authorList>
            <person name="Lin X."/>
        </authorList>
    </citation>
    <scope>NUCLEOTIDE SEQUENCE</scope>
    <source>
        <strain evidence="2">LMIT007</strain>
    </source>
</reference>
<feature type="transmembrane region" description="Helical" evidence="1">
    <location>
        <begin position="20"/>
        <end position="37"/>
    </location>
</feature>
<organism evidence="2 3">
    <name type="scientific">Opacimonas viscosa</name>
    <dbReference type="NCBI Taxonomy" id="2961944"/>
    <lineage>
        <taxon>Bacteria</taxon>
        <taxon>Pseudomonadati</taxon>
        <taxon>Pseudomonadota</taxon>
        <taxon>Gammaproteobacteria</taxon>
        <taxon>Alteromonadales</taxon>
        <taxon>Alteromonadaceae</taxon>
        <taxon>Opacimonas</taxon>
    </lineage>
</organism>
<protein>
    <submittedName>
        <fullName evidence="2">Uncharacterized protein</fullName>
    </submittedName>
</protein>
<dbReference type="EMBL" id="JANATA010000006">
    <property type="protein sequence ID" value="MCP3428259.1"/>
    <property type="molecule type" value="Genomic_DNA"/>
</dbReference>
<gene>
    <name evidence="2" type="ORF">NLF92_04795</name>
</gene>
<keyword evidence="1" id="KW-0812">Transmembrane</keyword>
<accession>A0AA42BL56</accession>
<name>A0AA42BL56_9ALTE</name>
<dbReference type="AlphaFoldDB" id="A0AA42BL56"/>
<proteinExistence type="predicted"/>
<comment type="caution">
    <text evidence="2">The sequence shown here is derived from an EMBL/GenBank/DDBJ whole genome shotgun (WGS) entry which is preliminary data.</text>
</comment>
<keyword evidence="1" id="KW-1133">Transmembrane helix</keyword>
<evidence type="ECO:0000313" key="3">
    <source>
        <dbReference type="Proteomes" id="UP001165413"/>
    </source>
</evidence>
<dbReference type="Proteomes" id="UP001165413">
    <property type="component" value="Unassembled WGS sequence"/>
</dbReference>
<evidence type="ECO:0000256" key="1">
    <source>
        <dbReference type="SAM" id="Phobius"/>
    </source>
</evidence>